<dbReference type="EMBL" id="KV878336">
    <property type="protein sequence ID" value="OJJ51681.1"/>
    <property type="molecule type" value="Genomic_DNA"/>
</dbReference>
<organism evidence="1 2">
    <name type="scientific">Penicilliopsis zonata CBS 506.65</name>
    <dbReference type="NCBI Taxonomy" id="1073090"/>
    <lineage>
        <taxon>Eukaryota</taxon>
        <taxon>Fungi</taxon>
        <taxon>Dikarya</taxon>
        <taxon>Ascomycota</taxon>
        <taxon>Pezizomycotina</taxon>
        <taxon>Eurotiomycetes</taxon>
        <taxon>Eurotiomycetidae</taxon>
        <taxon>Eurotiales</taxon>
        <taxon>Aspergillaceae</taxon>
        <taxon>Penicilliopsis</taxon>
    </lineage>
</organism>
<reference evidence="2" key="1">
    <citation type="journal article" date="2017" name="Genome Biol.">
        <title>Comparative genomics reveals high biological diversity and specific adaptations in the industrially and medically important fungal genus Aspergillus.</title>
        <authorList>
            <person name="de Vries R.P."/>
            <person name="Riley R."/>
            <person name="Wiebenga A."/>
            <person name="Aguilar-Osorio G."/>
            <person name="Amillis S."/>
            <person name="Uchima C.A."/>
            <person name="Anderluh G."/>
            <person name="Asadollahi M."/>
            <person name="Askin M."/>
            <person name="Barry K."/>
            <person name="Battaglia E."/>
            <person name="Bayram O."/>
            <person name="Benocci T."/>
            <person name="Braus-Stromeyer S.A."/>
            <person name="Caldana C."/>
            <person name="Canovas D."/>
            <person name="Cerqueira G.C."/>
            <person name="Chen F."/>
            <person name="Chen W."/>
            <person name="Choi C."/>
            <person name="Clum A."/>
            <person name="Dos Santos R.A."/>
            <person name="Damasio A.R."/>
            <person name="Diallinas G."/>
            <person name="Emri T."/>
            <person name="Fekete E."/>
            <person name="Flipphi M."/>
            <person name="Freyberg S."/>
            <person name="Gallo A."/>
            <person name="Gournas C."/>
            <person name="Habgood R."/>
            <person name="Hainaut M."/>
            <person name="Harispe M.L."/>
            <person name="Henrissat B."/>
            <person name="Hilden K.S."/>
            <person name="Hope R."/>
            <person name="Hossain A."/>
            <person name="Karabika E."/>
            <person name="Karaffa L."/>
            <person name="Karanyi Z."/>
            <person name="Krasevec N."/>
            <person name="Kuo A."/>
            <person name="Kusch H."/>
            <person name="LaButti K."/>
            <person name="Lagendijk E.L."/>
            <person name="Lapidus A."/>
            <person name="Levasseur A."/>
            <person name="Lindquist E."/>
            <person name="Lipzen A."/>
            <person name="Logrieco A.F."/>
            <person name="MacCabe A."/>
            <person name="Maekelae M.R."/>
            <person name="Malavazi I."/>
            <person name="Melin P."/>
            <person name="Meyer V."/>
            <person name="Mielnichuk N."/>
            <person name="Miskei M."/>
            <person name="Molnar A.P."/>
            <person name="Mule G."/>
            <person name="Ngan C.Y."/>
            <person name="Orejas M."/>
            <person name="Orosz E."/>
            <person name="Ouedraogo J.P."/>
            <person name="Overkamp K.M."/>
            <person name="Park H.-S."/>
            <person name="Perrone G."/>
            <person name="Piumi F."/>
            <person name="Punt P.J."/>
            <person name="Ram A.F."/>
            <person name="Ramon A."/>
            <person name="Rauscher S."/>
            <person name="Record E."/>
            <person name="Riano-Pachon D.M."/>
            <person name="Robert V."/>
            <person name="Roehrig J."/>
            <person name="Ruller R."/>
            <person name="Salamov A."/>
            <person name="Salih N.S."/>
            <person name="Samson R.A."/>
            <person name="Sandor E."/>
            <person name="Sanguinetti M."/>
            <person name="Schuetze T."/>
            <person name="Sepcic K."/>
            <person name="Shelest E."/>
            <person name="Sherlock G."/>
            <person name="Sophianopoulou V."/>
            <person name="Squina F.M."/>
            <person name="Sun H."/>
            <person name="Susca A."/>
            <person name="Todd R.B."/>
            <person name="Tsang A."/>
            <person name="Unkles S.E."/>
            <person name="van de Wiele N."/>
            <person name="van Rossen-Uffink D."/>
            <person name="Oliveira J.V."/>
            <person name="Vesth T.C."/>
            <person name="Visser J."/>
            <person name="Yu J.-H."/>
            <person name="Zhou M."/>
            <person name="Andersen M.R."/>
            <person name="Archer D.B."/>
            <person name="Baker S.E."/>
            <person name="Benoit I."/>
            <person name="Brakhage A.A."/>
            <person name="Braus G.H."/>
            <person name="Fischer R."/>
            <person name="Frisvad J.C."/>
            <person name="Goldman G.H."/>
            <person name="Houbraken J."/>
            <person name="Oakley B."/>
            <person name="Pocsi I."/>
            <person name="Scazzocchio C."/>
            <person name="Seiboth B."/>
            <person name="vanKuyk P.A."/>
            <person name="Wortman J."/>
            <person name="Dyer P.S."/>
            <person name="Grigoriev I.V."/>
        </authorList>
    </citation>
    <scope>NUCLEOTIDE SEQUENCE [LARGE SCALE GENOMIC DNA]</scope>
    <source>
        <strain evidence="2">CBS 506.65</strain>
    </source>
</reference>
<gene>
    <name evidence="1" type="ORF">ASPZODRAFT_448168</name>
</gene>
<dbReference type="Proteomes" id="UP000184188">
    <property type="component" value="Unassembled WGS sequence"/>
</dbReference>
<dbReference type="VEuPathDB" id="FungiDB:ASPZODRAFT_448168"/>
<dbReference type="GeneID" id="34614823"/>
<dbReference type="AlphaFoldDB" id="A0A1L9SX60"/>
<proteinExistence type="predicted"/>
<dbReference type="OrthoDB" id="5296720at2759"/>
<accession>A0A1L9SX60</accession>
<dbReference type="RefSeq" id="XP_022586191.1">
    <property type="nucleotide sequence ID" value="XM_022728359.1"/>
</dbReference>
<evidence type="ECO:0000313" key="2">
    <source>
        <dbReference type="Proteomes" id="UP000184188"/>
    </source>
</evidence>
<protein>
    <recommendedName>
        <fullName evidence="3">F-box domain-containing protein</fullName>
    </recommendedName>
</protein>
<dbReference type="STRING" id="1073090.A0A1L9SX60"/>
<name>A0A1L9SX60_9EURO</name>
<evidence type="ECO:0008006" key="3">
    <source>
        <dbReference type="Google" id="ProtNLM"/>
    </source>
</evidence>
<keyword evidence="2" id="KW-1185">Reference proteome</keyword>
<sequence length="372" mass="42102">MMFSSLPAPKPRLESLPNELLDQILSYLVTEPPSSTRFHATPSAQVVRSETRDLKNFSLVSSRLLATVRPYLFTHVCFDLGYEASVASFIEQWGLARYVVSLVVTVSAPSTRGDPLWWQRVLRYLDPQRILVVAAPQLLGKMLGAEVLETHGWAFDIPLQALQLEKNHRVSDPSLLAPLDPQRNLLSARPWESLSFNESSSLKAYNHYEYFLLNVPSAFDRWAALSSSTSLAAPQDLAAALSLHRLTRFSYTAVFPFYNHVGLVLEVVKMMSSLRSFAVQLAPGRNDNIIEIEQRGSLDPSDPWMELYTGYSLIAHVVRERWHKGHLRRFESRDFAIEALQEELSVILVDVLEQDGWVHDGNGAWSKQSRII</sequence>
<evidence type="ECO:0000313" key="1">
    <source>
        <dbReference type="EMBL" id="OJJ51681.1"/>
    </source>
</evidence>